<dbReference type="InParanoid" id="A0A0D0CB08"/>
<dbReference type="OrthoDB" id="3208495at2759"/>
<dbReference type="STRING" id="930991.A0A0D0CB08"/>
<proteinExistence type="predicted"/>
<keyword evidence="2" id="KW-1185">Reference proteome</keyword>
<evidence type="ECO:0000313" key="1">
    <source>
        <dbReference type="EMBL" id="KIK80032.1"/>
    </source>
</evidence>
<protein>
    <submittedName>
        <fullName evidence="1">Unplaced genomic scaffold scaffold_1297, whole genome shotgun sequence</fullName>
    </submittedName>
</protein>
<reference evidence="2" key="2">
    <citation type="submission" date="2015-01" db="EMBL/GenBank/DDBJ databases">
        <title>Evolutionary Origins and Diversification of the Mycorrhizal Mutualists.</title>
        <authorList>
            <consortium name="DOE Joint Genome Institute"/>
            <consortium name="Mycorrhizal Genomics Consortium"/>
            <person name="Kohler A."/>
            <person name="Kuo A."/>
            <person name="Nagy L.G."/>
            <person name="Floudas D."/>
            <person name="Copeland A."/>
            <person name="Barry K.W."/>
            <person name="Cichocki N."/>
            <person name="Veneault-Fourrey C."/>
            <person name="LaButti K."/>
            <person name="Lindquist E.A."/>
            <person name="Lipzen A."/>
            <person name="Lundell T."/>
            <person name="Morin E."/>
            <person name="Murat C."/>
            <person name="Riley R."/>
            <person name="Ohm R."/>
            <person name="Sun H."/>
            <person name="Tunlid A."/>
            <person name="Henrissat B."/>
            <person name="Grigoriev I.V."/>
            <person name="Hibbett D.S."/>
            <person name="Martin F."/>
        </authorList>
    </citation>
    <scope>NUCLEOTIDE SEQUENCE [LARGE SCALE GENOMIC DNA]</scope>
    <source>
        <strain evidence="2">Ve08.2h10</strain>
    </source>
</reference>
<organism evidence="1 2">
    <name type="scientific">Paxillus rubicundulus Ve08.2h10</name>
    <dbReference type="NCBI Taxonomy" id="930991"/>
    <lineage>
        <taxon>Eukaryota</taxon>
        <taxon>Fungi</taxon>
        <taxon>Dikarya</taxon>
        <taxon>Basidiomycota</taxon>
        <taxon>Agaricomycotina</taxon>
        <taxon>Agaricomycetes</taxon>
        <taxon>Agaricomycetidae</taxon>
        <taxon>Boletales</taxon>
        <taxon>Paxilineae</taxon>
        <taxon>Paxillaceae</taxon>
        <taxon>Paxillus</taxon>
    </lineage>
</organism>
<accession>A0A0D0CB08</accession>
<gene>
    <name evidence="1" type="ORF">PAXRUDRAFT_36300</name>
</gene>
<name>A0A0D0CB08_9AGAM</name>
<dbReference type="EMBL" id="KN826119">
    <property type="protein sequence ID" value="KIK80032.1"/>
    <property type="molecule type" value="Genomic_DNA"/>
</dbReference>
<dbReference type="AlphaFoldDB" id="A0A0D0CB08"/>
<reference evidence="1 2" key="1">
    <citation type="submission" date="2014-04" db="EMBL/GenBank/DDBJ databases">
        <authorList>
            <consortium name="DOE Joint Genome Institute"/>
            <person name="Kuo A."/>
            <person name="Kohler A."/>
            <person name="Jargeat P."/>
            <person name="Nagy L.G."/>
            <person name="Floudas D."/>
            <person name="Copeland A."/>
            <person name="Barry K.W."/>
            <person name="Cichocki N."/>
            <person name="Veneault-Fourrey C."/>
            <person name="LaButti K."/>
            <person name="Lindquist E.A."/>
            <person name="Lipzen A."/>
            <person name="Lundell T."/>
            <person name="Morin E."/>
            <person name="Murat C."/>
            <person name="Sun H."/>
            <person name="Tunlid A."/>
            <person name="Henrissat B."/>
            <person name="Grigoriev I.V."/>
            <person name="Hibbett D.S."/>
            <person name="Martin F."/>
            <person name="Nordberg H.P."/>
            <person name="Cantor M.N."/>
            <person name="Hua S.X."/>
        </authorList>
    </citation>
    <scope>NUCLEOTIDE SEQUENCE [LARGE SCALE GENOMIC DNA]</scope>
    <source>
        <strain evidence="1 2">Ve08.2h10</strain>
    </source>
</reference>
<evidence type="ECO:0000313" key="2">
    <source>
        <dbReference type="Proteomes" id="UP000054538"/>
    </source>
</evidence>
<sequence>MVMIFFHYEPYKPHWDLAHNSQAFIEAHQKLLDLPQEAGCNFLQCIAGMMFYSAKLWLLSAYFGNESKYLCCQPTSHLCSHVAYFWTLPDAFKDFVMENTRGMPPSDTLLTYYHRELFHAPWCILLDDEFFEAYQHSIVIACCDQIKHQVYPQIFTYSSDYLEKYGASFQFKHDTDKHTGMVLIATVRNLGTCPGSHCLIPKTQIHLLATEMGMLDHQCIAHSDTPEQCKMVSSSHKLIYKMHYAVDSVHVKALLKDKSLIPTMNTFSQMLGHTGFDFFIMLVVNLLHKFELGLWKAILIHLLCILNSLKKPEISELDQQ</sequence>
<dbReference type="Proteomes" id="UP000054538">
    <property type="component" value="Unassembled WGS sequence"/>
</dbReference>
<dbReference type="HOGENOM" id="CLU_002498_2_1_1"/>